<reference evidence="1 2" key="1">
    <citation type="journal article" date="2022" name="Allergy">
        <title>Genome assembly and annotation of Periplaneta americana reveal a comprehensive cockroach allergen profile.</title>
        <authorList>
            <person name="Wang L."/>
            <person name="Xiong Q."/>
            <person name="Saelim N."/>
            <person name="Wang L."/>
            <person name="Nong W."/>
            <person name="Wan A.T."/>
            <person name="Shi M."/>
            <person name="Liu X."/>
            <person name="Cao Q."/>
            <person name="Hui J.H.L."/>
            <person name="Sookrung N."/>
            <person name="Leung T.F."/>
            <person name="Tungtrongchitr A."/>
            <person name="Tsui S.K.W."/>
        </authorList>
    </citation>
    <scope>NUCLEOTIDE SEQUENCE [LARGE SCALE GENOMIC DNA]</scope>
    <source>
        <strain evidence="1">PWHHKU_190912</strain>
    </source>
</reference>
<sequence>MKLRALPQFEVCTEHRSTPYVALFGPNIWIHSGCYSTCSLPSVNCLIAFLYINPATSSLASSCIIVPPFRTECENQNTRCRPALEISIFTRKGDFLTEDLRTNMMLPKTNASERLLSTVREKREATPIEFYATGAMIDREWTKENFELRHVITRMAVHGFHHLICKTRTYHDPSDSCVCTLCSMKCERYHIELCAKRTKSISEYAKTKISHLSDGVAHSANLCPMSKKELFRVDFQKIIPLSLNYLPLIEALVDMYSTSIIFNLLPTELQRRQVTTIFEIRAEVHVSISG</sequence>
<name>A0ABQ8TAP5_PERAM</name>
<dbReference type="EMBL" id="JAJSOF020000013">
    <property type="protein sequence ID" value="KAJ4443574.1"/>
    <property type="molecule type" value="Genomic_DNA"/>
</dbReference>
<protein>
    <submittedName>
        <fullName evidence="1">Uncharacterized protein</fullName>
    </submittedName>
</protein>
<organism evidence="1 2">
    <name type="scientific">Periplaneta americana</name>
    <name type="common">American cockroach</name>
    <name type="synonym">Blatta americana</name>
    <dbReference type="NCBI Taxonomy" id="6978"/>
    <lineage>
        <taxon>Eukaryota</taxon>
        <taxon>Metazoa</taxon>
        <taxon>Ecdysozoa</taxon>
        <taxon>Arthropoda</taxon>
        <taxon>Hexapoda</taxon>
        <taxon>Insecta</taxon>
        <taxon>Pterygota</taxon>
        <taxon>Neoptera</taxon>
        <taxon>Polyneoptera</taxon>
        <taxon>Dictyoptera</taxon>
        <taxon>Blattodea</taxon>
        <taxon>Blattoidea</taxon>
        <taxon>Blattidae</taxon>
        <taxon>Blattinae</taxon>
        <taxon>Periplaneta</taxon>
    </lineage>
</organism>
<proteinExistence type="predicted"/>
<accession>A0ABQ8TAP5</accession>
<evidence type="ECO:0000313" key="2">
    <source>
        <dbReference type="Proteomes" id="UP001148838"/>
    </source>
</evidence>
<comment type="caution">
    <text evidence="1">The sequence shown here is derived from an EMBL/GenBank/DDBJ whole genome shotgun (WGS) entry which is preliminary data.</text>
</comment>
<keyword evidence="2" id="KW-1185">Reference proteome</keyword>
<gene>
    <name evidence="1" type="ORF">ANN_05248</name>
</gene>
<dbReference type="Proteomes" id="UP001148838">
    <property type="component" value="Unassembled WGS sequence"/>
</dbReference>
<evidence type="ECO:0000313" key="1">
    <source>
        <dbReference type="EMBL" id="KAJ4443574.1"/>
    </source>
</evidence>